<name>A0ABY6IZW3_9BACT</name>
<dbReference type="EMBL" id="CP107006">
    <property type="protein sequence ID" value="UYQ92716.1"/>
    <property type="molecule type" value="Genomic_DNA"/>
</dbReference>
<evidence type="ECO:0000313" key="2">
    <source>
        <dbReference type="Proteomes" id="UP001162741"/>
    </source>
</evidence>
<dbReference type="Pfam" id="PF10825">
    <property type="entry name" value="DUF2752"/>
    <property type="match status" value="1"/>
</dbReference>
<protein>
    <submittedName>
        <fullName evidence="1">DUF2752 domain-containing protein</fullName>
    </submittedName>
</protein>
<dbReference type="InterPro" id="IPR021215">
    <property type="entry name" value="DUF2752"/>
</dbReference>
<keyword evidence="2" id="KW-1185">Reference proteome</keyword>
<sequence>MLVARGHIKKINIELWAWAGALIVLLLIDPSKPPLFNLCPLHFLGIEWCPGCGLGRSISYLLHGEVVRSWKTHKLGGFVLVLLIARVIQLAKIQYIQHTTTDKTHEH</sequence>
<accession>A0ABY6IZW3</accession>
<evidence type="ECO:0000313" key="1">
    <source>
        <dbReference type="EMBL" id="UYQ92716.1"/>
    </source>
</evidence>
<gene>
    <name evidence="1" type="ORF">MKQ68_21795</name>
</gene>
<dbReference type="Proteomes" id="UP001162741">
    <property type="component" value="Chromosome"/>
</dbReference>
<reference evidence="1" key="1">
    <citation type="submission" date="2022-10" db="EMBL/GenBank/DDBJ databases">
        <title>Chitinophaga sp. nov., isolated from soil.</title>
        <authorList>
            <person name="Jeon C.O."/>
        </authorList>
    </citation>
    <scope>NUCLEOTIDE SEQUENCE</scope>
    <source>
        <strain evidence="1">R8</strain>
    </source>
</reference>
<proteinExistence type="predicted"/>
<dbReference type="RefSeq" id="WP_244836286.1">
    <property type="nucleotide sequence ID" value="NZ_CP107006.1"/>
</dbReference>
<organism evidence="1 2">
    <name type="scientific">Chitinophaga horti</name>
    <dbReference type="NCBI Taxonomy" id="2920382"/>
    <lineage>
        <taxon>Bacteria</taxon>
        <taxon>Pseudomonadati</taxon>
        <taxon>Bacteroidota</taxon>
        <taxon>Chitinophagia</taxon>
        <taxon>Chitinophagales</taxon>
        <taxon>Chitinophagaceae</taxon>
        <taxon>Chitinophaga</taxon>
    </lineage>
</organism>